<dbReference type="AlphaFoldDB" id="A0A7Y9YEU7"/>
<dbReference type="Pfam" id="PF10648">
    <property type="entry name" value="Gmad2"/>
    <property type="match status" value="1"/>
</dbReference>
<dbReference type="InterPro" id="IPR018911">
    <property type="entry name" value="Gmad2_Ig-like_dom"/>
</dbReference>
<evidence type="ECO:0000259" key="3">
    <source>
        <dbReference type="SMART" id="SM00909"/>
    </source>
</evidence>
<feature type="signal peptide" evidence="2">
    <location>
        <begin position="1"/>
        <end position="26"/>
    </location>
</feature>
<name>A0A7Y9YEU7_9ACTN</name>
<protein>
    <recommendedName>
        <fullName evidence="3">GerMN domain-containing protein</fullName>
    </recommendedName>
</protein>
<dbReference type="Pfam" id="PF10646">
    <property type="entry name" value="Germane"/>
    <property type="match status" value="1"/>
</dbReference>
<feature type="compositionally biased region" description="Low complexity" evidence="1">
    <location>
        <begin position="42"/>
        <end position="53"/>
    </location>
</feature>
<feature type="region of interest" description="Disordered" evidence="1">
    <location>
        <begin position="25"/>
        <end position="62"/>
    </location>
</feature>
<accession>A0A7Y9YEU7</accession>
<keyword evidence="5" id="KW-1185">Reference proteome</keyword>
<sequence>MRTTPRPVRTLAALAVGVLLTTSACGGDDAATDPVAADRSESPAATSSPSDPAVTDVPTQEPAQAGAVPVYYVGESGSGPRLFREFRKVSGEPALGAAEMAASGEPADPDYRSAFPGGGGFSSVEHGDGLITVTLSDEAWVERAAGMSGADAELAVQSLVYTVQGALQSRDPVTVTSPGGSTTLFGVETADGVANADQLDVLNLVNITSPEQGAEVPGTFTASGVASSFEATVPWEVRDSSDAVVARGFATAEGWMDALYPWQTEVDVSDLAPGTYTFIAMTDDPSGGEGNPPMFDTKEITVG</sequence>
<gene>
    <name evidence="4" type="ORF">BKA05_001237</name>
</gene>
<evidence type="ECO:0000256" key="2">
    <source>
        <dbReference type="SAM" id="SignalP"/>
    </source>
</evidence>
<keyword evidence="2" id="KW-0732">Signal</keyword>
<dbReference type="PROSITE" id="PS51257">
    <property type="entry name" value="PROKAR_LIPOPROTEIN"/>
    <property type="match status" value="1"/>
</dbReference>
<dbReference type="InterPro" id="IPR019606">
    <property type="entry name" value="GerMN"/>
</dbReference>
<dbReference type="RefSeq" id="WP_179530654.1">
    <property type="nucleotide sequence ID" value="NZ_BAAAPP010000012.1"/>
</dbReference>
<evidence type="ECO:0000256" key="1">
    <source>
        <dbReference type="SAM" id="MobiDB-lite"/>
    </source>
</evidence>
<dbReference type="EMBL" id="JACBZI010000001">
    <property type="protein sequence ID" value="NYI09722.1"/>
    <property type="molecule type" value="Genomic_DNA"/>
</dbReference>
<proteinExistence type="predicted"/>
<dbReference type="SMART" id="SM00909">
    <property type="entry name" value="Germane"/>
    <property type="match status" value="1"/>
</dbReference>
<dbReference type="Proteomes" id="UP000537326">
    <property type="component" value="Unassembled WGS sequence"/>
</dbReference>
<reference evidence="4 5" key="1">
    <citation type="submission" date="2020-07" db="EMBL/GenBank/DDBJ databases">
        <title>Sequencing the genomes of 1000 actinobacteria strains.</title>
        <authorList>
            <person name="Klenk H.-P."/>
        </authorList>
    </citation>
    <scope>NUCLEOTIDE SEQUENCE [LARGE SCALE GENOMIC DNA]</scope>
    <source>
        <strain evidence="4 5">DSM 18248</strain>
    </source>
</reference>
<evidence type="ECO:0000313" key="5">
    <source>
        <dbReference type="Proteomes" id="UP000537326"/>
    </source>
</evidence>
<feature type="domain" description="GerMN" evidence="3">
    <location>
        <begin position="94"/>
        <end position="186"/>
    </location>
</feature>
<feature type="region of interest" description="Disordered" evidence="1">
    <location>
        <begin position="282"/>
        <end position="303"/>
    </location>
</feature>
<comment type="caution">
    <text evidence="4">The sequence shown here is derived from an EMBL/GenBank/DDBJ whole genome shotgun (WGS) entry which is preliminary data.</text>
</comment>
<evidence type="ECO:0000313" key="4">
    <source>
        <dbReference type="EMBL" id="NYI09722.1"/>
    </source>
</evidence>
<organism evidence="4 5">
    <name type="scientific">Nocardioides marinus</name>
    <dbReference type="NCBI Taxonomy" id="374514"/>
    <lineage>
        <taxon>Bacteria</taxon>
        <taxon>Bacillati</taxon>
        <taxon>Actinomycetota</taxon>
        <taxon>Actinomycetes</taxon>
        <taxon>Propionibacteriales</taxon>
        <taxon>Nocardioidaceae</taxon>
        <taxon>Nocardioides</taxon>
    </lineage>
</organism>
<feature type="chain" id="PRO_5039400044" description="GerMN domain-containing protein" evidence="2">
    <location>
        <begin position="27"/>
        <end position="303"/>
    </location>
</feature>